<dbReference type="AlphaFoldDB" id="A0A817T6C9"/>
<organism evidence="2 4">
    <name type="scientific">Rotaria socialis</name>
    <dbReference type="NCBI Taxonomy" id="392032"/>
    <lineage>
        <taxon>Eukaryota</taxon>
        <taxon>Metazoa</taxon>
        <taxon>Spiralia</taxon>
        <taxon>Gnathifera</taxon>
        <taxon>Rotifera</taxon>
        <taxon>Eurotatoria</taxon>
        <taxon>Bdelloidea</taxon>
        <taxon>Philodinida</taxon>
        <taxon>Philodinidae</taxon>
        <taxon>Rotaria</taxon>
    </lineage>
</organism>
<accession>A0A817T6C9</accession>
<sequence>MLEMMDSILKPFAQATNLISGSQYPTIGLDGYDMNLFIRLKPLLLQQIDKYFIGKDEPWDIMKNYAYLDPLGYGCLSRRERRAVEVNIIDMQQPHVCQEIDEEEIYQTEATSNKKQKSKQLPTSSMSKFLSSLGKMNFPFSSSIRPTATKQLNEEIVAYQSLAQKEYNLIVDGNKEPDVLLIIFFIPATSVASKSAFSTASYLLRKQQSRLTPNNLSYSMFLKDKFDDDNDELDI</sequence>
<evidence type="ECO:0000313" key="4">
    <source>
        <dbReference type="Proteomes" id="UP000663825"/>
    </source>
</evidence>
<dbReference type="GO" id="GO:0046983">
    <property type="term" value="F:protein dimerization activity"/>
    <property type="evidence" value="ECO:0007669"/>
    <property type="project" value="InterPro"/>
</dbReference>
<comment type="caution">
    <text evidence="2">The sequence shown here is derived from an EMBL/GenBank/DDBJ whole genome shotgun (WGS) entry which is preliminary data.</text>
</comment>
<dbReference type="SUPFAM" id="SSF53098">
    <property type="entry name" value="Ribonuclease H-like"/>
    <property type="match status" value="1"/>
</dbReference>
<protein>
    <recommendedName>
        <fullName evidence="1">HAT C-terminal dimerisation domain-containing protein</fullName>
    </recommendedName>
</protein>
<dbReference type="EMBL" id="CAJNXB010003340">
    <property type="protein sequence ID" value="CAF3309738.1"/>
    <property type="molecule type" value="Genomic_DNA"/>
</dbReference>
<evidence type="ECO:0000313" key="2">
    <source>
        <dbReference type="EMBL" id="CAF3309738.1"/>
    </source>
</evidence>
<reference evidence="2" key="1">
    <citation type="submission" date="2021-02" db="EMBL/GenBank/DDBJ databases">
        <authorList>
            <person name="Nowell W R."/>
        </authorList>
    </citation>
    <scope>NUCLEOTIDE SEQUENCE</scope>
</reference>
<dbReference type="OrthoDB" id="2438421at2759"/>
<proteinExistence type="predicted"/>
<dbReference type="InterPro" id="IPR008906">
    <property type="entry name" value="HATC_C_dom"/>
</dbReference>
<dbReference type="EMBL" id="CAJNYT010003670">
    <property type="protein sequence ID" value="CAF3588912.1"/>
    <property type="molecule type" value="Genomic_DNA"/>
</dbReference>
<dbReference type="Proteomes" id="UP000663825">
    <property type="component" value="Unassembled WGS sequence"/>
</dbReference>
<gene>
    <name evidence="3" type="ORF">GRG538_LOCUS22095</name>
    <name evidence="2" type="ORF">TIS948_LOCUS19165</name>
</gene>
<name>A0A817T6C9_9BILA</name>
<feature type="domain" description="HAT C-terminal dimerisation" evidence="1">
    <location>
        <begin position="179"/>
        <end position="225"/>
    </location>
</feature>
<evidence type="ECO:0000259" key="1">
    <source>
        <dbReference type="Pfam" id="PF05699"/>
    </source>
</evidence>
<dbReference type="Proteomes" id="UP000663872">
    <property type="component" value="Unassembled WGS sequence"/>
</dbReference>
<dbReference type="InterPro" id="IPR012337">
    <property type="entry name" value="RNaseH-like_sf"/>
</dbReference>
<dbReference type="Pfam" id="PF05699">
    <property type="entry name" value="Dimer_Tnp_hAT"/>
    <property type="match status" value="1"/>
</dbReference>
<evidence type="ECO:0000313" key="3">
    <source>
        <dbReference type="EMBL" id="CAF3588912.1"/>
    </source>
</evidence>